<dbReference type="EMBL" id="JAXAFO010000032">
    <property type="protein sequence ID" value="MDX6850833.1"/>
    <property type="molecule type" value="Genomic_DNA"/>
</dbReference>
<comment type="caution">
    <text evidence="2">The sequence shown here is derived from an EMBL/GenBank/DDBJ whole genome shotgun (WGS) entry which is preliminary data.</text>
</comment>
<evidence type="ECO:0000313" key="2">
    <source>
        <dbReference type="EMBL" id="MDX6850833.1"/>
    </source>
</evidence>
<proteinExistence type="predicted"/>
<keyword evidence="1" id="KW-0732">Signal</keyword>
<dbReference type="PROSITE" id="PS51257">
    <property type="entry name" value="PROKAR_LIPOPROTEIN"/>
    <property type="match status" value="1"/>
</dbReference>
<name>A0ABU4S4L0_9GAMM</name>
<keyword evidence="3" id="KW-1185">Reference proteome</keyword>
<accession>A0ABU4S4L0</accession>
<evidence type="ECO:0000256" key="1">
    <source>
        <dbReference type="SAM" id="SignalP"/>
    </source>
</evidence>
<gene>
    <name evidence="2" type="ORF">SCD92_15775</name>
</gene>
<dbReference type="Proteomes" id="UP001273505">
    <property type="component" value="Unassembled WGS sequence"/>
</dbReference>
<organism evidence="2 3">
    <name type="scientific">Gilvimarinus gilvus</name>
    <dbReference type="NCBI Taxonomy" id="3058038"/>
    <lineage>
        <taxon>Bacteria</taxon>
        <taxon>Pseudomonadati</taxon>
        <taxon>Pseudomonadota</taxon>
        <taxon>Gammaproteobacteria</taxon>
        <taxon>Cellvibrionales</taxon>
        <taxon>Cellvibrionaceae</taxon>
        <taxon>Gilvimarinus</taxon>
    </lineage>
</organism>
<dbReference type="RefSeq" id="WP_302720906.1">
    <property type="nucleotide sequence ID" value="NZ_JAULRU010000220.1"/>
</dbReference>
<evidence type="ECO:0000313" key="3">
    <source>
        <dbReference type="Proteomes" id="UP001273505"/>
    </source>
</evidence>
<dbReference type="SUPFAM" id="SSF53474">
    <property type="entry name" value="alpha/beta-Hydrolases"/>
    <property type="match status" value="1"/>
</dbReference>
<feature type="signal peptide" evidence="1">
    <location>
        <begin position="1"/>
        <end position="28"/>
    </location>
</feature>
<protein>
    <recommendedName>
        <fullName evidence="4">Esterase</fullName>
    </recommendedName>
</protein>
<dbReference type="InterPro" id="IPR029058">
    <property type="entry name" value="AB_hydrolase_fold"/>
</dbReference>
<evidence type="ECO:0008006" key="4">
    <source>
        <dbReference type="Google" id="ProtNLM"/>
    </source>
</evidence>
<dbReference type="Gene3D" id="3.40.50.1820">
    <property type="entry name" value="alpha/beta hydrolase"/>
    <property type="match status" value="1"/>
</dbReference>
<sequence>MAKVRYLRLGAASALLLLLVSSCYYLQAPDVPMPARYYAKSNGYQGDDQPPAKHQRDLIIMLPGMGDRIDRFAKEGLIDQLASADIPVDAVVVNAHFAYYRSRSFLQRLQQDVLQRAAQAGYQRVHLAGVSLGGFGSLLYWRHNLDNPTPGLPIASALLLTPYVGEPEYYAHRVNLEQPPRLVMEEKNIWPWLDQLSRAQSQHWYIGIAEQDAFYQGNQTFAQQLPKDHIFVTEGGHNWNSWRALWPQLLAQFKRDYFQSQEDESL</sequence>
<feature type="chain" id="PRO_5047455473" description="Esterase" evidence="1">
    <location>
        <begin position="29"/>
        <end position="266"/>
    </location>
</feature>
<reference evidence="2 3" key="1">
    <citation type="submission" date="2023-11" db="EMBL/GenBank/DDBJ databases">
        <title>Gilvimarinus fulvus sp. nov., isolated from the surface of Kelp.</title>
        <authorList>
            <person name="Sun Y.Y."/>
            <person name="Gong Y."/>
            <person name="Du Z.J."/>
        </authorList>
    </citation>
    <scope>NUCLEOTIDE SEQUENCE [LARGE SCALE GENOMIC DNA]</scope>
    <source>
        <strain evidence="2 3">SDUM040013</strain>
    </source>
</reference>